<dbReference type="SFLD" id="SFLDS00003">
    <property type="entry name" value="Haloacid_Dehalogenase"/>
    <property type="match status" value="1"/>
</dbReference>
<accession>A0A921LEW9</accession>
<evidence type="ECO:0000256" key="1">
    <source>
        <dbReference type="ARBA" id="ARBA00004141"/>
    </source>
</evidence>
<dbReference type="GO" id="GO:0005524">
    <property type="term" value="F:ATP binding"/>
    <property type="evidence" value="ECO:0007669"/>
    <property type="project" value="UniProtKB-UniRule"/>
</dbReference>
<evidence type="ECO:0000256" key="3">
    <source>
        <dbReference type="ARBA" id="ARBA00022539"/>
    </source>
</evidence>
<dbReference type="SUPFAM" id="SSF81665">
    <property type="entry name" value="Calcium ATPase, transmembrane domain M"/>
    <property type="match status" value="1"/>
</dbReference>
<organism evidence="13 14">
    <name type="scientific">Lachnoclostridium phocaeense</name>
    <dbReference type="NCBI Taxonomy" id="1871021"/>
    <lineage>
        <taxon>Bacteria</taxon>
        <taxon>Bacillati</taxon>
        <taxon>Bacillota</taxon>
        <taxon>Clostridia</taxon>
        <taxon>Lachnospirales</taxon>
        <taxon>Lachnospiraceae</taxon>
    </lineage>
</organism>
<dbReference type="InterPro" id="IPR001757">
    <property type="entry name" value="P_typ_ATPase"/>
</dbReference>
<comment type="catalytic activity">
    <reaction evidence="10">
        <text>Cd(2+)(in) + ATP + H2O = Cd(2+)(out) + ADP + phosphate + H(+)</text>
        <dbReference type="Rhea" id="RHEA:12132"/>
        <dbReference type="ChEBI" id="CHEBI:15377"/>
        <dbReference type="ChEBI" id="CHEBI:15378"/>
        <dbReference type="ChEBI" id="CHEBI:30616"/>
        <dbReference type="ChEBI" id="CHEBI:43474"/>
        <dbReference type="ChEBI" id="CHEBI:48775"/>
        <dbReference type="ChEBI" id="CHEBI:456216"/>
        <dbReference type="EC" id="7.2.2.21"/>
    </reaction>
</comment>
<comment type="subcellular location">
    <subcellularLocation>
        <location evidence="11">Cell membrane</location>
    </subcellularLocation>
    <subcellularLocation>
        <location evidence="1">Membrane</location>
        <topology evidence="1">Multi-pass membrane protein</topology>
    </subcellularLocation>
</comment>
<evidence type="ECO:0000256" key="6">
    <source>
        <dbReference type="ARBA" id="ARBA00022967"/>
    </source>
</evidence>
<evidence type="ECO:0000256" key="11">
    <source>
        <dbReference type="RuleBase" id="RU362081"/>
    </source>
</evidence>
<dbReference type="SFLD" id="SFLDF00027">
    <property type="entry name" value="p-type_atpase"/>
    <property type="match status" value="1"/>
</dbReference>
<feature type="transmembrane region" description="Helical" evidence="11">
    <location>
        <begin position="69"/>
        <end position="101"/>
    </location>
</feature>
<dbReference type="NCBIfam" id="TIGR01525">
    <property type="entry name" value="ATPase-IB_hvy"/>
    <property type="match status" value="1"/>
</dbReference>
<dbReference type="InterPro" id="IPR059000">
    <property type="entry name" value="ATPase_P-type_domA"/>
</dbReference>
<feature type="transmembrane region" description="Helical" evidence="11">
    <location>
        <begin position="238"/>
        <end position="260"/>
    </location>
</feature>
<keyword evidence="8 11" id="KW-0472">Membrane</keyword>
<dbReference type="NCBIfam" id="TIGR01494">
    <property type="entry name" value="ATPase_P-type"/>
    <property type="match status" value="1"/>
</dbReference>
<dbReference type="InterPro" id="IPR051014">
    <property type="entry name" value="Cation_Transport_ATPase_IB"/>
</dbReference>
<sequence>MMAKEIKIQAGILAAGAILYVAAVILSGQMMLKNEVRFFLFLAVYLVVAFRSFYSISSSLVQKKLEKEHLLMVIATVGALAVGHYMEAVAAMLLFQVGCILEAVSVDRTKRTIEKFIDIRPAFATRKEESGEVQVEPSQLEVGDVIIIKPGERVPVDAVIQSGNTSLDTKALTGEAMPDSVGPGSRIYSGSINMTGVVEAEVKKLYKDSTVSRIMELVEGAQKQKADSEGFVRKFTRIYTPVAVLAALLIMVCPPLLITGSGWETWIYRGMIVLIAACPTGLILSVPIAFLGGIASAARQGIVVKGGNYLEMLAKVDTFVFDKTGTLTEGTFTVTRVRPEGITKEELLEITAHVESYSNHPIAQSLMNAYGGAYDASKVTNVEEMPGYGISADYAGSRVHIGNLRMMEEQGLRVEQVKTVGTVIYVAREDRYAGYIVIEDQIRENARWTMKMLRERYNAVLVMLTGDSRAAGNAVAKELQLDYAYTELMPEDKLEQMEEFMQYQYEAERVACVGDGINDAPVLARADVGIAMGALGSDAAIEAADIVLLEDELPKVVDAVRIAKETVRVVSQNINFALIMKFVVLLLAAAGYITMWESVFTDVGVMIISIINAAGVVKYSA</sequence>
<dbReference type="PANTHER" id="PTHR48085">
    <property type="entry name" value="CADMIUM/ZINC-TRANSPORTING ATPASE HMA2-RELATED"/>
    <property type="match status" value="1"/>
</dbReference>
<dbReference type="Gene3D" id="3.40.1110.10">
    <property type="entry name" value="Calcium-transporting ATPase, cytoplasmic domain N"/>
    <property type="match status" value="1"/>
</dbReference>
<evidence type="ECO:0000256" key="7">
    <source>
        <dbReference type="ARBA" id="ARBA00022989"/>
    </source>
</evidence>
<dbReference type="EC" id="7.2.2.21" evidence="9"/>
<dbReference type="Pfam" id="PF00122">
    <property type="entry name" value="E1-E2_ATPase"/>
    <property type="match status" value="1"/>
</dbReference>
<keyword evidence="6" id="KW-1278">Translocase</keyword>
<dbReference type="Gene3D" id="3.40.50.1000">
    <property type="entry name" value="HAD superfamily/HAD-like"/>
    <property type="match status" value="1"/>
</dbReference>
<comment type="similarity">
    <text evidence="2 11">Belongs to the cation transport ATPase (P-type) (TC 3.A.3) family. Type IB subfamily.</text>
</comment>
<dbReference type="InterPro" id="IPR027256">
    <property type="entry name" value="P-typ_ATPase_IB"/>
</dbReference>
<dbReference type="InterPro" id="IPR008250">
    <property type="entry name" value="ATPase_P-typ_transduc_dom_A_sf"/>
</dbReference>
<feature type="transmembrane region" description="Helical" evidence="11">
    <location>
        <begin position="38"/>
        <end position="57"/>
    </location>
</feature>
<keyword evidence="5 11" id="KW-0479">Metal-binding</keyword>
<dbReference type="GO" id="GO:0046872">
    <property type="term" value="F:metal ion binding"/>
    <property type="evidence" value="ECO:0007669"/>
    <property type="project" value="UniProtKB-KW"/>
</dbReference>
<evidence type="ECO:0000256" key="2">
    <source>
        <dbReference type="ARBA" id="ARBA00006024"/>
    </source>
</evidence>
<evidence type="ECO:0000256" key="10">
    <source>
        <dbReference type="ARBA" id="ARBA00049338"/>
    </source>
</evidence>
<dbReference type="PRINTS" id="PR00119">
    <property type="entry name" value="CATATPASE"/>
</dbReference>
<feature type="transmembrane region" description="Helical" evidence="11">
    <location>
        <begin position="6"/>
        <end position="26"/>
    </location>
</feature>
<dbReference type="SUPFAM" id="SSF56784">
    <property type="entry name" value="HAD-like"/>
    <property type="match status" value="1"/>
</dbReference>
<dbReference type="Gene3D" id="2.70.150.10">
    <property type="entry name" value="Calcium-transporting ATPase, cytoplasmic transduction domain A"/>
    <property type="match status" value="1"/>
</dbReference>
<dbReference type="InterPro" id="IPR023299">
    <property type="entry name" value="ATPase_P-typ_cyto_dom_N"/>
</dbReference>
<comment type="caution">
    <text evidence="13">The sequence shown here is derived from an EMBL/GenBank/DDBJ whole genome shotgun (WGS) entry which is preliminary data.</text>
</comment>
<dbReference type="PRINTS" id="PR00120">
    <property type="entry name" value="HATPASE"/>
</dbReference>
<dbReference type="GO" id="GO:0016887">
    <property type="term" value="F:ATP hydrolysis activity"/>
    <property type="evidence" value="ECO:0007669"/>
    <property type="project" value="InterPro"/>
</dbReference>
<dbReference type="InterPro" id="IPR036412">
    <property type="entry name" value="HAD-like_sf"/>
</dbReference>
<gene>
    <name evidence="13" type="primary">cadA</name>
    <name evidence="13" type="ORF">K8V82_08215</name>
</gene>
<dbReference type="SFLD" id="SFLDG00002">
    <property type="entry name" value="C1.7:_P-type_atpase_like"/>
    <property type="match status" value="1"/>
</dbReference>
<keyword evidence="4 11" id="KW-0812">Transmembrane</keyword>
<dbReference type="PANTHER" id="PTHR48085:SF5">
    <property type="entry name" value="CADMIUM_ZINC-TRANSPORTING ATPASE HMA4-RELATED"/>
    <property type="match status" value="1"/>
</dbReference>
<proteinExistence type="inferred from homology"/>
<protein>
    <recommendedName>
        <fullName evidence="9">Cd(2+)-exporting ATPase</fullName>
        <ecNumber evidence="9">7.2.2.21</ecNumber>
    </recommendedName>
</protein>
<evidence type="ECO:0000313" key="13">
    <source>
        <dbReference type="EMBL" id="HJF94763.1"/>
    </source>
</evidence>
<reference evidence="13" key="1">
    <citation type="journal article" date="2021" name="PeerJ">
        <title>Extensive microbial diversity within the chicken gut microbiome revealed by metagenomics and culture.</title>
        <authorList>
            <person name="Gilroy R."/>
            <person name="Ravi A."/>
            <person name="Getino M."/>
            <person name="Pursley I."/>
            <person name="Horton D.L."/>
            <person name="Alikhan N.F."/>
            <person name="Baker D."/>
            <person name="Gharbi K."/>
            <person name="Hall N."/>
            <person name="Watson M."/>
            <person name="Adriaenssens E.M."/>
            <person name="Foster-Nyarko E."/>
            <person name="Jarju S."/>
            <person name="Secka A."/>
            <person name="Antonio M."/>
            <person name="Oren A."/>
            <person name="Chaudhuri R.R."/>
            <person name="La Ragione R."/>
            <person name="Hildebrand F."/>
            <person name="Pallen M.J."/>
        </authorList>
    </citation>
    <scope>NUCLEOTIDE SEQUENCE</scope>
    <source>
        <strain evidence="13">ChiSjej5B23-16112</strain>
    </source>
</reference>
<dbReference type="InterPro" id="IPR018303">
    <property type="entry name" value="ATPase_P-typ_P_site"/>
</dbReference>
<dbReference type="AlphaFoldDB" id="A0A921LEW9"/>
<keyword evidence="11" id="KW-1003">Cell membrane</keyword>
<dbReference type="GO" id="GO:0008551">
    <property type="term" value="F:P-type cadmium transporter activity"/>
    <property type="evidence" value="ECO:0007669"/>
    <property type="project" value="UniProtKB-EC"/>
</dbReference>
<evidence type="ECO:0000256" key="4">
    <source>
        <dbReference type="ARBA" id="ARBA00022692"/>
    </source>
</evidence>
<dbReference type="NCBIfam" id="TIGR01512">
    <property type="entry name" value="ATPase-IB2_Cd"/>
    <property type="match status" value="1"/>
</dbReference>
<keyword evidence="7 11" id="KW-1133">Transmembrane helix</keyword>
<name>A0A921LEW9_9FIRM</name>
<dbReference type="GO" id="GO:0005886">
    <property type="term" value="C:plasma membrane"/>
    <property type="evidence" value="ECO:0007669"/>
    <property type="project" value="UniProtKB-SubCell"/>
</dbReference>
<evidence type="ECO:0000256" key="9">
    <source>
        <dbReference type="ARBA" id="ARBA00039103"/>
    </source>
</evidence>
<reference evidence="13" key="2">
    <citation type="submission" date="2021-09" db="EMBL/GenBank/DDBJ databases">
        <authorList>
            <person name="Gilroy R."/>
        </authorList>
    </citation>
    <scope>NUCLEOTIDE SEQUENCE</scope>
    <source>
        <strain evidence="13">ChiSjej5B23-16112</strain>
    </source>
</reference>
<dbReference type="InterPro" id="IPR023298">
    <property type="entry name" value="ATPase_P-typ_TM_dom_sf"/>
</dbReference>
<dbReference type="Pfam" id="PF00702">
    <property type="entry name" value="Hydrolase"/>
    <property type="match status" value="1"/>
</dbReference>
<evidence type="ECO:0000313" key="14">
    <source>
        <dbReference type="Proteomes" id="UP000769156"/>
    </source>
</evidence>
<dbReference type="PROSITE" id="PS00154">
    <property type="entry name" value="ATPASE_E1_E2"/>
    <property type="match status" value="1"/>
</dbReference>
<feature type="transmembrane region" description="Helical" evidence="11">
    <location>
        <begin position="266"/>
        <end position="291"/>
    </location>
</feature>
<evidence type="ECO:0000259" key="12">
    <source>
        <dbReference type="Pfam" id="PF00122"/>
    </source>
</evidence>
<keyword evidence="3" id="KW-0104">Cadmium</keyword>
<feature type="domain" description="P-type ATPase A" evidence="12">
    <location>
        <begin position="121"/>
        <end position="219"/>
    </location>
</feature>
<dbReference type="Proteomes" id="UP000769156">
    <property type="component" value="Unassembled WGS sequence"/>
</dbReference>
<dbReference type="SUPFAM" id="SSF81653">
    <property type="entry name" value="Calcium ATPase, transduction domain A"/>
    <property type="match status" value="1"/>
</dbReference>
<feature type="transmembrane region" description="Helical" evidence="11">
    <location>
        <begin position="574"/>
        <end position="593"/>
    </location>
</feature>
<keyword evidence="11" id="KW-0547">Nucleotide-binding</keyword>
<dbReference type="InterPro" id="IPR023214">
    <property type="entry name" value="HAD_sf"/>
</dbReference>
<evidence type="ECO:0000256" key="5">
    <source>
        <dbReference type="ARBA" id="ARBA00022723"/>
    </source>
</evidence>
<feature type="transmembrane region" description="Helical" evidence="11">
    <location>
        <begin position="599"/>
        <end position="617"/>
    </location>
</feature>
<evidence type="ECO:0000256" key="8">
    <source>
        <dbReference type="ARBA" id="ARBA00023136"/>
    </source>
</evidence>
<dbReference type="EMBL" id="DYVY01000132">
    <property type="protein sequence ID" value="HJF94763.1"/>
    <property type="molecule type" value="Genomic_DNA"/>
</dbReference>
<keyword evidence="11" id="KW-0067">ATP-binding</keyword>
<dbReference type="InterPro" id="IPR044492">
    <property type="entry name" value="P_typ_ATPase_HD_dom"/>
</dbReference>